<dbReference type="Gene3D" id="3.30.200.20">
    <property type="entry name" value="Phosphorylase Kinase, domain 1"/>
    <property type="match status" value="1"/>
</dbReference>
<dbReference type="Pfam" id="PF00069">
    <property type="entry name" value="Pkinase"/>
    <property type="match status" value="1"/>
</dbReference>
<dbReference type="InterPro" id="IPR008271">
    <property type="entry name" value="Ser/Thr_kinase_AS"/>
</dbReference>
<keyword evidence="9" id="KW-0472">Membrane</keyword>
<keyword evidence="9" id="KW-0812">Transmembrane</keyword>
<protein>
    <recommendedName>
        <fullName evidence="1">non-specific serine/threonine protein kinase</fullName>
        <ecNumber evidence="1">2.7.11.1</ecNumber>
    </recommendedName>
</protein>
<evidence type="ECO:0000256" key="5">
    <source>
        <dbReference type="ARBA" id="ARBA00022777"/>
    </source>
</evidence>
<feature type="binding site" evidence="7">
    <location>
        <position position="45"/>
    </location>
    <ligand>
        <name>ATP</name>
        <dbReference type="ChEBI" id="CHEBI:30616"/>
    </ligand>
</feature>
<keyword evidence="9" id="KW-1133">Transmembrane helix</keyword>
<dbReference type="GO" id="GO:0004674">
    <property type="term" value="F:protein serine/threonine kinase activity"/>
    <property type="evidence" value="ECO:0007669"/>
    <property type="project" value="UniProtKB-KW"/>
</dbReference>
<dbReference type="InterPro" id="IPR011009">
    <property type="entry name" value="Kinase-like_dom_sf"/>
</dbReference>
<feature type="region of interest" description="Disordered" evidence="8">
    <location>
        <begin position="274"/>
        <end position="307"/>
    </location>
</feature>
<dbReference type="EC" id="2.7.11.1" evidence="1"/>
<proteinExistence type="predicted"/>
<dbReference type="SMART" id="SM00220">
    <property type="entry name" value="S_TKc"/>
    <property type="match status" value="1"/>
</dbReference>
<dbReference type="GO" id="GO:0005524">
    <property type="term" value="F:ATP binding"/>
    <property type="evidence" value="ECO:0007669"/>
    <property type="project" value="UniProtKB-UniRule"/>
</dbReference>
<dbReference type="PANTHER" id="PTHR43289">
    <property type="entry name" value="MITOGEN-ACTIVATED PROTEIN KINASE KINASE KINASE 20-RELATED"/>
    <property type="match status" value="1"/>
</dbReference>
<name>A0A840WFY6_9ACTN</name>
<dbReference type="RefSeq" id="WP_184360494.1">
    <property type="nucleotide sequence ID" value="NZ_BAAAKM010000013.1"/>
</dbReference>
<dbReference type="SUPFAM" id="SSF56112">
    <property type="entry name" value="Protein kinase-like (PK-like)"/>
    <property type="match status" value="1"/>
</dbReference>
<evidence type="ECO:0000313" key="12">
    <source>
        <dbReference type="Proteomes" id="UP000579647"/>
    </source>
</evidence>
<keyword evidence="3" id="KW-0808">Transferase</keyword>
<organism evidence="11 12">
    <name type="scientific">Nocardiopsis metallicus</name>
    <dbReference type="NCBI Taxonomy" id="179819"/>
    <lineage>
        <taxon>Bacteria</taxon>
        <taxon>Bacillati</taxon>
        <taxon>Actinomycetota</taxon>
        <taxon>Actinomycetes</taxon>
        <taxon>Streptosporangiales</taxon>
        <taxon>Nocardiopsidaceae</taxon>
        <taxon>Nocardiopsis</taxon>
    </lineage>
</organism>
<evidence type="ECO:0000256" key="7">
    <source>
        <dbReference type="PROSITE-ProRule" id="PRU10141"/>
    </source>
</evidence>
<feature type="region of interest" description="Disordered" evidence="8">
    <location>
        <begin position="176"/>
        <end position="198"/>
    </location>
</feature>
<dbReference type="PROSITE" id="PS50011">
    <property type="entry name" value="PROTEIN_KINASE_DOM"/>
    <property type="match status" value="1"/>
</dbReference>
<gene>
    <name evidence="11" type="ORF">HNR07_000125</name>
</gene>
<evidence type="ECO:0000313" key="11">
    <source>
        <dbReference type="EMBL" id="MBB5488988.1"/>
    </source>
</evidence>
<keyword evidence="4 7" id="KW-0547">Nucleotide-binding</keyword>
<keyword evidence="6 7" id="KW-0067">ATP-binding</keyword>
<evidence type="ECO:0000256" key="9">
    <source>
        <dbReference type="SAM" id="Phobius"/>
    </source>
</evidence>
<feature type="domain" description="Protein kinase" evidence="10">
    <location>
        <begin position="16"/>
        <end position="280"/>
    </location>
</feature>
<evidence type="ECO:0000256" key="4">
    <source>
        <dbReference type="ARBA" id="ARBA00022741"/>
    </source>
</evidence>
<feature type="compositionally biased region" description="Low complexity" evidence="8">
    <location>
        <begin position="292"/>
        <end position="301"/>
    </location>
</feature>
<feature type="compositionally biased region" description="Pro residues" evidence="8">
    <location>
        <begin position="281"/>
        <end position="291"/>
    </location>
</feature>
<dbReference type="InterPro" id="IPR000719">
    <property type="entry name" value="Prot_kinase_dom"/>
</dbReference>
<evidence type="ECO:0000259" key="10">
    <source>
        <dbReference type="PROSITE" id="PS50011"/>
    </source>
</evidence>
<evidence type="ECO:0000256" key="3">
    <source>
        <dbReference type="ARBA" id="ARBA00022679"/>
    </source>
</evidence>
<dbReference type="CDD" id="cd14014">
    <property type="entry name" value="STKc_PknB_like"/>
    <property type="match status" value="1"/>
</dbReference>
<dbReference type="Gene3D" id="1.10.510.10">
    <property type="entry name" value="Transferase(Phosphotransferase) domain 1"/>
    <property type="match status" value="1"/>
</dbReference>
<keyword evidence="2" id="KW-0723">Serine/threonine-protein kinase</keyword>
<sequence length="516" mass="55637">MTSAEGETPRVVADRYEIRGELGRGGMGAVWCSWDRVMGREVALKEMILPPGTPEEQRSTFHARMRREARSAGRLADEPGVVTVHDILDVDGDPWVVMQLVRGRSLREEFAQRGPLPVAEAARIAQAVLEALRSAHARGIVHRDVKPGNIMLADDGRVLLADFGIATIAGEDEVTRDGSRMGSAPYMAPERLRGRSPAEPPSDLWALGAALYTVVEGRHPFLRGEVGQTIAAVLSESAPPPQRAGALAPLITALLEHDPGRRPTAEAALALLGSGRGPAEAPTPPTGPGPAPADAASAPGTVSGPGRGGRALVTAGAAVAALVLVTALGAYLLSPERVSVEYARYSADAFLVDYPRGWEQEVHGDEPPVQHGWGSVDFVPPEGAEEFPETLMSAGWYSDPEHEDPVTESSEAWDSAMDEWDVADRTQRVLDADEYTDIPRSWGAAVFEDTYTGFENAALRMGWDQDPDRFSIALQIHVSDGEGTTAYWIAWYGPQSERRAYDGIIRDTLESFTPRE</sequence>
<evidence type="ECO:0000256" key="2">
    <source>
        <dbReference type="ARBA" id="ARBA00022527"/>
    </source>
</evidence>
<dbReference type="EMBL" id="JACHDO010000001">
    <property type="protein sequence ID" value="MBB5488988.1"/>
    <property type="molecule type" value="Genomic_DNA"/>
</dbReference>
<evidence type="ECO:0000256" key="8">
    <source>
        <dbReference type="SAM" id="MobiDB-lite"/>
    </source>
</evidence>
<keyword evidence="12" id="KW-1185">Reference proteome</keyword>
<dbReference type="AlphaFoldDB" id="A0A840WFY6"/>
<keyword evidence="5" id="KW-0418">Kinase</keyword>
<comment type="caution">
    <text evidence="11">The sequence shown here is derived from an EMBL/GenBank/DDBJ whole genome shotgun (WGS) entry which is preliminary data.</text>
</comment>
<reference evidence="11 12" key="1">
    <citation type="submission" date="2020-08" db="EMBL/GenBank/DDBJ databases">
        <title>Sequencing the genomes of 1000 actinobacteria strains.</title>
        <authorList>
            <person name="Klenk H.-P."/>
        </authorList>
    </citation>
    <scope>NUCLEOTIDE SEQUENCE [LARGE SCALE GENOMIC DNA]</scope>
    <source>
        <strain evidence="11 12">DSM 44598</strain>
    </source>
</reference>
<dbReference type="PANTHER" id="PTHR43289:SF6">
    <property type="entry name" value="SERINE_THREONINE-PROTEIN KINASE NEKL-3"/>
    <property type="match status" value="1"/>
</dbReference>
<accession>A0A840WFY6</accession>
<dbReference type="PROSITE" id="PS00107">
    <property type="entry name" value="PROTEIN_KINASE_ATP"/>
    <property type="match status" value="1"/>
</dbReference>
<dbReference type="PROSITE" id="PS00108">
    <property type="entry name" value="PROTEIN_KINASE_ST"/>
    <property type="match status" value="1"/>
</dbReference>
<feature type="transmembrane region" description="Helical" evidence="9">
    <location>
        <begin position="311"/>
        <end position="334"/>
    </location>
</feature>
<evidence type="ECO:0000256" key="1">
    <source>
        <dbReference type="ARBA" id="ARBA00012513"/>
    </source>
</evidence>
<dbReference type="InterPro" id="IPR017441">
    <property type="entry name" value="Protein_kinase_ATP_BS"/>
</dbReference>
<evidence type="ECO:0000256" key="6">
    <source>
        <dbReference type="ARBA" id="ARBA00022840"/>
    </source>
</evidence>
<dbReference type="Proteomes" id="UP000579647">
    <property type="component" value="Unassembled WGS sequence"/>
</dbReference>